<dbReference type="RefSeq" id="WP_114488552.1">
    <property type="nucleotide sequence ID" value="NZ_CBCSHM010000096.1"/>
</dbReference>
<name>A0A368TNQ0_9GAMM</name>
<comment type="caution">
    <text evidence="1">The sequence shown here is derived from an EMBL/GenBank/DDBJ whole genome shotgun (WGS) entry which is preliminary data.</text>
</comment>
<sequence length="187" mass="20384">MKKVDAGSSPLNPHGPLQRFCDTHYAAQQQELDDLPFDMVSIDSLREGHAAILVYASEVVAEYENADLLTAVATLVLLNSTGPTEQDAIVEAFGNEVAALVAAATTPFDYNCGDAILWESSLKQLAAAPPDAQRVRLALLIGQVEHSPEATVHIPFWHREAEAMYHGDPTLQRRVINRLESAWAKAP</sequence>
<proteinExistence type="predicted"/>
<gene>
    <name evidence="1" type="ORF">DU506_19600</name>
</gene>
<evidence type="ECO:0000313" key="1">
    <source>
        <dbReference type="EMBL" id="RCV85936.1"/>
    </source>
</evidence>
<dbReference type="Proteomes" id="UP000253204">
    <property type="component" value="Unassembled WGS sequence"/>
</dbReference>
<protein>
    <submittedName>
        <fullName evidence="1">Uncharacterized protein</fullName>
    </submittedName>
</protein>
<reference evidence="1 2" key="1">
    <citation type="submission" date="2018-07" db="EMBL/GenBank/DDBJ databases">
        <title>Halomonas rutogse sp. nov., isolated from Lake TangqianCo on Tibetan Plateau.</title>
        <authorList>
            <person name="Lu H."/>
            <person name="Xing P."/>
            <person name="Wu Q."/>
        </authorList>
    </citation>
    <scope>NUCLEOTIDE SEQUENCE [LARGE SCALE GENOMIC DNA]</scope>
    <source>
        <strain evidence="1 2">TQ8S</strain>
    </source>
</reference>
<organism evidence="1 2">
    <name type="scientific">Vreelandella rituensis</name>
    <dbReference type="NCBI Taxonomy" id="2282306"/>
    <lineage>
        <taxon>Bacteria</taxon>
        <taxon>Pseudomonadati</taxon>
        <taxon>Pseudomonadota</taxon>
        <taxon>Gammaproteobacteria</taxon>
        <taxon>Oceanospirillales</taxon>
        <taxon>Halomonadaceae</taxon>
        <taxon>Vreelandella</taxon>
    </lineage>
</organism>
<dbReference type="EMBL" id="QPIJ01000081">
    <property type="protein sequence ID" value="RCV85936.1"/>
    <property type="molecule type" value="Genomic_DNA"/>
</dbReference>
<evidence type="ECO:0000313" key="2">
    <source>
        <dbReference type="Proteomes" id="UP000253204"/>
    </source>
</evidence>
<accession>A0A368TNQ0</accession>
<keyword evidence="2" id="KW-1185">Reference proteome</keyword>
<dbReference type="AlphaFoldDB" id="A0A368TNQ0"/>
<dbReference type="OrthoDB" id="6167251at2"/>